<dbReference type="Pfam" id="PF17802">
    <property type="entry name" value="SpaA"/>
    <property type="match status" value="2"/>
</dbReference>
<dbReference type="InterPro" id="IPR032364">
    <property type="entry name" value="GramPos_pilinD1_N"/>
</dbReference>
<proteinExistence type="inferred from homology"/>
<dbReference type="InterPro" id="IPR048052">
    <property type="entry name" value="FM1-like"/>
</dbReference>
<dbReference type="InterPro" id="IPR019931">
    <property type="entry name" value="LPXTG_anchor"/>
</dbReference>
<dbReference type="InterPro" id="IPR026466">
    <property type="entry name" value="Fim_isopep_form_D2_dom"/>
</dbReference>
<evidence type="ECO:0000256" key="3">
    <source>
        <dbReference type="ARBA" id="ARBA00022525"/>
    </source>
</evidence>
<dbReference type="InterPro" id="IPR013783">
    <property type="entry name" value="Ig-like_fold"/>
</dbReference>
<keyword evidence="6" id="KW-1133">Transmembrane helix</keyword>
<dbReference type="InterPro" id="IPR041033">
    <property type="entry name" value="SpaA_PFL_dom_1"/>
</dbReference>
<evidence type="ECO:0000256" key="6">
    <source>
        <dbReference type="SAM" id="Phobius"/>
    </source>
</evidence>
<dbReference type="Pfam" id="PF00746">
    <property type="entry name" value="Gram_pos_anchor"/>
    <property type="match status" value="1"/>
</dbReference>
<dbReference type="Gene3D" id="2.60.40.740">
    <property type="match status" value="1"/>
</dbReference>
<reference evidence="10 11" key="1">
    <citation type="submission" date="2011-01" db="EMBL/GenBank/DDBJ databases">
        <authorList>
            <person name="Muzny D."/>
            <person name="Qin X."/>
            <person name="Deng J."/>
            <person name="Jiang H."/>
            <person name="Liu Y."/>
            <person name="Qu J."/>
            <person name="Song X.-Z."/>
            <person name="Zhang L."/>
            <person name="Thornton R."/>
            <person name="Coyle M."/>
            <person name="Francisco L."/>
            <person name="Jackson L."/>
            <person name="Javaid M."/>
            <person name="Korchina V."/>
            <person name="Kovar C."/>
            <person name="Mata R."/>
            <person name="Mathew T."/>
            <person name="Ngo R."/>
            <person name="Nguyen L."/>
            <person name="Nguyen N."/>
            <person name="Okwuonu G."/>
            <person name="Ongeri F."/>
            <person name="Pham C."/>
            <person name="Simmons D."/>
            <person name="Wilczek-Boney K."/>
            <person name="Hale W."/>
            <person name="Jakkamsetti A."/>
            <person name="Pham P."/>
            <person name="Ruth R."/>
            <person name="San Lucas F."/>
            <person name="Warren J."/>
            <person name="Zhang J."/>
            <person name="Zhao Z."/>
            <person name="Zhou C."/>
            <person name="Zhu D."/>
            <person name="Lee S."/>
            <person name="Bess C."/>
            <person name="Blankenburg K."/>
            <person name="Forbes L."/>
            <person name="Fu Q."/>
            <person name="Gubbala S."/>
            <person name="Hirani K."/>
            <person name="Jayaseelan J.C."/>
            <person name="Lara F."/>
            <person name="Munidasa M."/>
            <person name="Palculict T."/>
            <person name="Patil S."/>
            <person name="Pu L.-L."/>
            <person name="Saada N."/>
            <person name="Tang L."/>
            <person name="Weissenberger G."/>
            <person name="Zhu Y."/>
            <person name="Hemphill L."/>
            <person name="Shang Y."/>
            <person name="Youmans B."/>
            <person name="Ayvaz T."/>
            <person name="Ross M."/>
            <person name="Santibanez J."/>
            <person name="Aqrawi P."/>
            <person name="Gross S."/>
            <person name="Joshi V."/>
            <person name="Fowler G."/>
            <person name="Nazareth L."/>
            <person name="Reid J."/>
            <person name="Worley K."/>
            <person name="Petrosino J."/>
            <person name="Highlander S."/>
            <person name="Gibbs R."/>
        </authorList>
    </citation>
    <scope>NUCLEOTIDE SEQUENCE [LARGE SCALE GENOMIC DNA]</scope>
    <source>
        <strain evidence="10 11">ATCC 12755</strain>
    </source>
</reference>
<feature type="domain" description="Gram-positive pilin subunit D1 N-terminal" evidence="8">
    <location>
        <begin position="50"/>
        <end position="198"/>
    </location>
</feature>
<evidence type="ECO:0000259" key="9">
    <source>
        <dbReference type="Pfam" id="PF17802"/>
    </source>
</evidence>
<dbReference type="HOGENOM" id="CLU_029024_0_0_9"/>
<comment type="similarity">
    <text evidence="1">Belongs to the serine-aspartate repeat-containing protein (SDr) family.</text>
</comment>
<evidence type="ECO:0000313" key="11">
    <source>
        <dbReference type="Proteomes" id="UP000004835"/>
    </source>
</evidence>
<feature type="domain" description="SpaA-like prealbumin fold" evidence="9">
    <location>
        <begin position="205"/>
        <end position="330"/>
    </location>
</feature>
<keyword evidence="6" id="KW-0472">Membrane</keyword>
<gene>
    <name evidence="10" type="ORF">HMPREF9087_2859</name>
</gene>
<accession>F0EN67</accession>
<dbReference type="PANTHER" id="PTHR36108:SF13">
    <property type="entry name" value="COLOSSIN-B-RELATED"/>
    <property type="match status" value="1"/>
</dbReference>
<protein>
    <submittedName>
        <fullName evidence="10">LPXTG-motif cell wall anchor domain protein</fullName>
    </submittedName>
</protein>
<keyword evidence="4" id="KW-0732">Signal</keyword>
<dbReference type="PANTHER" id="PTHR36108">
    <property type="entry name" value="COLOSSIN-B-RELATED"/>
    <property type="match status" value="1"/>
</dbReference>
<keyword evidence="3" id="KW-0964">Secreted</keyword>
<evidence type="ECO:0000259" key="8">
    <source>
        <dbReference type="Pfam" id="PF16555"/>
    </source>
</evidence>
<keyword evidence="6" id="KW-0812">Transmembrane</keyword>
<feature type="domain" description="Gram-positive cocci surface proteins LPxTG" evidence="7">
    <location>
        <begin position="601"/>
        <end position="635"/>
    </location>
</feature>
<feature type="transmembrane region" description="Helical" evidence="6">
    <location>
        <begin position="610"/>
        <end position="631"/>
    </location>
</feature>
<evidence type="ECO:0000313" key="10">
    <source>
        <dbReference type="EMBL" id="EGC68461.1"/>
    </source>
</evidence>
<name>F0EN67_ENTCA</name>
<dbReference type="NCBIfam" id="TIGR01167">
    <property type="entry name" value="LPXTG_anchor"/>
    <property type="match status" value="1"/>
</dbReference>
<dbReference type="Gene3D" id="2.60.40.10">
    <property type="entry name" value="Immunoglobulins"/>
    <property type="match status" value="3"/>
</dbReference>
<dbReference type="NCBIfam" id="NF033902">
    <property type="entry name" value="iso_D2_wall_anc"/>
    <property type="match status" value="1"/>
</dbReference>
<evidence type="ECO:0000256" key="2">
    <source>
        <dbReference type="ARBA" id="ARBA00022512"/>
    </source>
</evidence>
<dbReference type="Pfam" id="PF16555">
    <property type="entry name" value="GramPos_pilinD1"/>
    <property type="match status" value="1"/>
</dbReference>
<dbReference type="Proteomes" id="UP000004835">
    <property type="component" value="Unassembled WGS sequence"/>
</dbReference>
<keyword evidence="2" id="KW-0134">Cell wall</keyword>
<dbReference type="EMBL" id="AEWT01000029">
    <property type="protein sequence ID" value="EGC68461.1"/>
    <property type="molecule type" value="Genomic_DNA"/>
</dbReference>
<evidence type="ECO:0000256" key="5">
    <source>
        <dbReference type="ARBA" id="ARBA00023088"/>
    </source>
</evidence>
<sequence length="636" mass="70498">MKNEKKFRREERTMKKIFNHTKMVCLLFLLLPFVFFGTKNQQVSAESNLAQIHLHKKKMVNLPGSLIQNSGTEMEEFDQYQGLADVTFSVYDVTAAFYEKRSAGASVEEAKRQVQTLTSGSPIASGKTDAAGDLVFELPKKQADRDAVYTIVEAPKDGVTTAENMVIAFPVYEMIQQADGSYVYGEEELDTIHLYPKNIVTNEGTLLVNKRGTGENEPLNDAEFVVSKQEGRENTKKYILSAADGLYTWTTDKQAAYRFLTGKQYAAGDAGIDVSENQKGQLKIAQLETGAYQLEETKAPSQAALIEEERIKDFSIDSGSNVTVELTIKNDTTNVTKTTPQLDGKDVEIGERIQYHLTVNIPSGIQDKVGSENKYKHFQLIDAHDPALTFENTAEGETGYALYDGEQKIDATNYQVTEKEHGFTVTINPEFVPQLTPGNQLRFVYYMYLNEQAMPINGFTNKANVETDFMTDQTPPSVEVLTGGKRFLKVDGAVTATEALADAVFVVRDQDRDDANYLKIEEGTKQVSWVQTADEATKFTTGTDGLVDIIGLKFGTYYLEEVKAPKNYVLLTNRIAFEVHETSYGTKEQLGDPEKVPNRRKGTLPATGGAGTYLMGAIGVVIVGLAGCYFVKRKKG</sequence>
<dbReference type="AlphaFoldDB" id="F0EN67"/>
<feature type="domain" description="SpaA-like prealbumin fold" evidence="9">
    <location>
        <begin position="495"/>
        <end position="583"/>
    </location>
</feature>
<evidence type="ECO:0000256" key="1">
    <source>
        <dbReference type="ARBA" id="ARBA00007257"/>
    </source>
</evidence>
<organism evidence="10 11">
    <name type="scientific">Enterococcus casseliflavus ATCC 12755</name>
    <dbReference type="NCBI Taxonomy" id="888066"/>
    <lineage>
        <taxon>Bacteria</taxon>
        <taxon>Bacillati</taxon>
        <taxon>Bacillota</taxon>
        <taxon>Bacilli</taxon>
        <taxon>Lactobacillales</taxon>
        <taxon>Enterococcaceae</taxon>
        <taxon>Enterococcus</taxon>
    </lineage>
</organism>
<keyword evidence="5" id="KW-0572">Peptidoglycan-anchor</keyword>
<comment type="caution">
    <text evidence="10">The sequence shown here is derived from an EMBL/GenBank/DDBJ whole genome shotgun (WGS) entry which is preliminary data.</text>
</comment>
<evidence type="ECO:0000259" key="7">
    <source>
        <dbReference type="Pfam" id="PF00746"/>
    </source>
</evidence>
<dbReference type="NCBIfam" id="TIGR04226">
    <property type="entry name" value="RrgB_K2N_iso_D2"/>
    <property type="match status" value="1"/>
</dbReference>
<evidence type="ECO:0000256" key="4">
    <source>
        <dbReference type="ARBA" id="ARBA00022729"/>
    </source>
</evidence>